<comment type="caution">
    <text evidence="2">The sequence shown here is derived from an EMBL/GenBank/DDBJ whole genome shotgun (WGS) entry which is preliminary data.</text>
</comment>
<protein>
    <submittedName>
        <fullName evidence="2">tRNA (Adenosine(37)-N6)-threonylcarbamoyltransferase complex dimerization subunit type 1 TsaB</fullName>
    </submittedName>
</protein>
<dbReference type="EMBL" id="BAABGM010000001">
    <property type="protein sequence ID" value="GAA4396569.1"/>
    <property type="molecule type" value="Genomic_DNA"/>
</dbReference>
<dbReference type="Proteomes" id="UP001500945">
    <property type="component" value="Unassembled WGS sequence"/>
</dbReference>
<dbReference type="Pfam" id="PF00814">
    <property type="entry name" value="TsaD"/>
    <property type="match status" value="1"/>
</dbReference>
<dbReference type="NCBIfam" id="TIGR03725">
    <property type="entry name" value="T6A_YeaZ"/>
    <property type="match status" value="1"/>
</dbReference>
<reference evidence="3" key="1">
    <citation type="journal article" date="2019" name="Int. J. Syst. Evol. Microbiol.">
        <title>The Global Catalogue of Microorganisms (GCM) 10K type strain sequencing project: providing services to taxonomists for standard genome sequencing and annotation.</title>
        <authorList>
            <consortium name="The Broad Institute Genomics Platform"/>
            <consortium name="The Broad Institute Genome Sequencing Center for Infectious Disease"/>
            <person name="Wu L."/>
            <person name="Ma J."/>
        </authorList>
    </citation>
    <scope>NUCLEOTIDE SEQUENCE [LARGE SCALE GENOMIC DNA]</scope>
    <source>
        <strain evidence="3">JCM 17809</strain>
    </source>
</reference>
<accession>A0ABP8JUZ4</accession>
<dbReference type="RefSeq" id="WP_345201018.1">
    <property type="nucleotide sequence ID" value="NZ_BAABGM010000001.1"/>
</dbReference>
<feature type="domain" description="Gcp-like" evidence="1">
    <location>
        <begin position="30"/>
        <end position="139"/>
    </location>
</feature>
<gene>
    <name evidence="2" type="primary">tsaB</name>
    <name evidence="2" type="ORF">GCM10023168_00570</name>
</gene>
<dbReference type="InterPro" id="IPR043129">
    <property type="entry name" value="ATPase_NBD"/>
</dbReference>
<keyword evidence="3" id="KW-1185">Reference proteome</keyword>
<dbReference type="InterPro" id="IPR000905">
    <property type="entry name" value="Gcp-like_dom"/>
</dbReference>
<dbReference type="SUPFAM" id="SSF53067">
    <property type="entry name" value="Actin-like ATPase domain"/>
    <property type="match status" value="2"/>
</dbReference>
<organism evidence="2 3">
    <name type="scientific">Fodinibacter luteus</name>
    <dbReference type="NCBI Taxonomy" id="552064"/>
    <lineage>
        <taxon>Bacteria</taxon>
        <taxon>Bacillati</taxon>
        <taxon>Actinomycetota</taxon>
        <taxon>Actinomycetes</taxon>
        <taxon>Micrococcales</taxon>
        <taxon>Intrasporangiaceae</taxon>
        <taxon>Fodinibacter (ex Wang et al. 2009)</taxon>
    </lineage>
</organism>
<sequence>MLILAIDTSTSAIGVGLSDGESVLGAAHRIEARGHTEHLAPLVAALLRDVGTGVGDLTGLVVGTGPGPFTGLRVGMVTGLTMGHALGVRVHGMCSLDVLAHQALCLECGPGRSDHRLRTRGEVLVATDARRREVYWARYLPGTGPGAHDGVVRVGDPAVDRPAELPPGVRSLPTAGRGPVLYPDLFPNPLDPLDVDAGLLALLGARRVASAEPMPVEPLYLRRPDALTTAERATP</sequence>
<evidence type="ECO:0000259" key="1">
    <source>
        <dbReference type="Pfam" id="PF00814"/>
    </source>
</evidence>
<evidence type="ECO:0000313" key="2">
    <source>
        <dbReference type="EMBL" id="GAA4396569.1"/>
    </source>
</evidence>
<name>A0ABP8JUZ4_9MICO</name>
<dbReference type="Gene3D" id="3.30.420.40">
    <property type="match status" value="2"/>
</dbReference>
<dbReference type="InterPro" id="IPR022496">
    <property type="entry name" value="T6A_TsaB"/>
</dbReference>
<dbReference type="CDD" id="cd24032">
    <property type="entry name" value="ASKHA_NBD_TsaB"/>
    <property type="match status" value="1"/>
</dbReference>
<evidence type="ECO:0000313" key="3">
    <source>
        <dbReference type="Proteomes" id="UP001500945"/>
    </source>
</evidence>
<proteinExistence type="predicted"/>